<evidence type="ECO:0000256" key="6">
    <source>
        <dbReference type="ARBA" id="ARBA00023242"/>
    </source>
</evidence>
<evidence type="ECO:0000313" key="11">
    <source>
        <dbReference type="Proteomes" id="UP000030651"/>
    </source>
</evidence>
<evidence type="ECO:0000256" key="2">
    <source>
        <dbReference type="ARBA" id="ARBA00009626"/>
    </source>
</evidence>
<dbReference type="HOGENOM" id="CLU_057381_1_0_1"/>
<keyword evidence="11" id="KW-1185">Reference proteome</keyword>
<feature type="compositionally biased region" description="Low complexity" evidence="9">
    <location>
        <begin position="290"/>
        <end position="306"/>
    </location>
</feature>
<dbReference type="eggNOG" id="ENOG502SCD7">
    <property type="taxonomic scope" value="Eukaryota"/>
</dbReference>
<evidence type="ECO:0000256" key="9">
    <source>
        <dbReference type="SAM" id="MobiDB-lite"/>
    </source>
</evidence>
<evidence type="ECO:0000313" key="10">
    <source>
        <dbReference type="EMBL" id="ETS83106.1"/>
    </source>
</evidence>
<dbReference type="AlphaFoldDB" id="W3XD46"/>
<dbReference type="STRING" id="1229662.W3XD46"/>
<dbReference type="GO" id="GO:0016592">
    <property type="term" value="C:mediator complex"/>
    <property type="evidence" value="ECO:0007669"/>
    <property type="project" value="InterPro"/>
</dbReference>
<keyword evidence="8" id="KW-0010">Activator</keyword>
<comment type="subcellular location">
    <subcellularLocation>
        <location evidence="1 8">Nucleus</location>
    </subcellularLocation>
</comment>
<dbReference type="RefSeq" id="XP_007831754.1">
    <property type="nucleotide sequence ID" value="XM_007833563.1"/>
</dbReference>
<comment type="function">
    <text evidence="8">Component of the Mediator complex, a coactivator involved in the regulated transcription of nearly all RNA polymerase II-dependent genes. Mediator functions as a bridge to convey information from gene-specific regulatory proteins to the basal RNA polymerase II transcription machinery. Mediator is recruited to promoters by direct interactions with regulatory proteins and serves as a scaffold for the assembly of a functional preinitiation complex with RNA polymerase II and the general transcription factors.</text>
</comment>
<comment type="subunit">
    <text evidence="8">Component of the Mediator complex.</text>
</comment>
<keyword evidence="6 8" id="KW-0539">Nucleus</keyword>
<dbReference type="InterPro" id="IPR019258">
    <property type="entry name" value="Mediator_Med4"/>
</dbReference>
<dbReference type="InParanoid" id="W3XD46"/>
<reference evidence="11" key="1">
    <citation type="journal article" date="2015" name="BMC Genomics">
        <title>Genomic and transcriptomic analysis of the endophytic fungus Pestalotiopsis fici reveals its lifestyle and high potential for synthesis of natural products.</title>
        <authorList>
            <person name="Wang X."/>
            <person name="Zhang X."/>
            <person name="Liu L."/>
            <person name="Xiang M."/>
            <person name="Wang W."/>
            <person name="Sun X."/>
            <person name="Che Y."/>
            <person name="Guo L."/>
            <person name="Liu G."/>
            <person name="Guo L."/>
            <person name="Wang C."/>
            <person name="Yin W.B."/>
            <person name="Stadler M."/>
            <person name="Zhang X."/>
            <person name="Liu X."/>
        </authorList>
    </citation>
    <scope>NUCLEOTIDE SEQUENCE [LARGE SCALE GENOMIC DNA]</scope>
    <source>
        <strain evidence="11">W106-1 / CGMCC3.15140</strain>
    </source>
</reference>
<organism evidence="10 11">
    <name type="scientific">Pestalotiopsis fici (strain W106-1 / CGMCC3.15140)</name>
    <dbReference type="NCBI Taxonomy" id="1229662"/>
    <lineage>
        <taxon>Eukaryota</taxon>
        <taxon>Fungi</taxon>
        <taxon>Dikarya</taxon>
        <taxon>Ascomycota</taxon>
        <taxon>Pezizomycotina</taxon>
        <taxon>Sordariomycetes</taxon>
        <taxon>Xylariomycetidae</taxon>
        <taxon>Amphisphaeriales</taxon>
        <taxon>Sporocadaceae</taxon>
        <taxon>Pestalotiopsis</taxon>
    </lineage>
</organism>
<feature type="compositionally biased region" description="Basic and acidic residues" evidence="9">
    <location>
        <begin position="240"/>
        <end position="289"/>
    </location>
</feature>
<feature type="region of interest" description="Disordered" evidence="9">
    <location>
        <begin position="138"/>
        <end position="186"/>
    </location>
</feature>
<evidence type="ECO:0000256" key="7">
    <source>
        <dbReference type="ARBA" id="ARBA00031257"/>
    </source>
</evidence>
<dbReference type="EMBL" id="KI912111">
    <property type="protein sequence ID" value="ETS83106.1"/>
    <property type="molecule type" value="Genomic_DNA"/>
</dbReference>
<keyword evidence="4 8" id="KW-0805">Transcription regulation</keyword>
<dbReference type="OMA" id="WPLEDKI"/>
<dbReference type="KEGG" id="pfy:PFICI_04982"/>
<comment type="similarity">
    <text evidence="2 8">Belongs to the Mediator complex subunit 4 family.</text>
</comment>
<dbReference type="OrthoDB" id="1929813at2759"/>
<dbReference type="Pfam" id="PF10018">
    <property type="entry name" value="Med4"/>
    <property type="match status" value="1"/>
</dbReference>
<dbReference type="GO" id="GO:0003712">
    <property type="term" value="F:transcription coregulator activity"/>
    <property type="evidence" value="ECO:0007669"/>
    <property type="project" value="InterPro"/>
</dbReference>
<dbReference type="Proteomes" id="UP000030651">
    <property type="component" value="Unassembled WGS sequence"/>
</dbReference>
<name>W3XD46_PESFW</name>
<feature type="compositionally biased region" description="Polar residues" evidence="9">
    <location>
        <begin position="165"/>
        <end position="186"/>
    </location>
</feature>
<evidence type="ECO:0000256" key="4">
    <source>
        <dbReference type="ARBA" id="ARBA00023015"/>
    </source>
</evidence>
<accession>W3XD46</accession>
<proteinExistence type="inferred from homology"/>
<protein>
    <recommendedName>
        <fullName evidence="3 8">Mediator of RNA polymerase II transcription subunit 4</fullName>
    </recommendedName>
    <alternativeName>
        <fullName evidence="7 8">Mediator complex subunit 4</fullName>
    </alternativeName>
</protein>
<sequence>MDVQMAARFERVEKALATLIDSVSRYNPTISQGNELVAADQELGKGLEELKVHQQNYERIQRLRSVTNGLDSQIKDTLTQLAQARKELGNTPATSFPSGPNYPIKYDELLAYARRISKTTMPNANVLAAAQANAIESAAKPDSGAETPNVPTPVAGTPNGVGTPAQVNGAASTPAMSGDPASQQTNATLPEGLQAHLNPLANIDFLPWPSEDLLRQGALANIQFLQDQGINPQGYDPAAEEARKKREEEEAKEREEQERLQREENERKFREQRERARIEEEKAREESFRRASVSQAQAGATSGAGSSPPPPPPQQQKQFQFMGGDDDDDDSD</sequence>
<evidence type="ECO:0000256" key="5">
    <source>
        <dbReference type="ARBA" id="ARBA00023163"/>
    </source>
</evidence>
<evidence type="ECO:0000256" key="3">
    <source>
        <dbReference type="ARBA" id="ARBA00020629"/>
    </source>
</evidence>
<feature type="region of interest" description="Disordered" evidence="9">
    <location>
        <begin position="229"/>
        <end position="332"/>
    </location>
</feature>
<evidence type="ECO:0000256" key="8">
    <source>
        <dbReference type="RuleBase" id="RU364141"/>
    </source>
</evidence>
<keyword evidence="5 8" id="KW-0804">Transcription</keyword>
<evidence type="ECO:0000256" key="1">
    <source>
        <dbReference type="ARBA" id="ARBA00004123"/>
    </source>
</evidence>
<dbReference type="PANTHER" id="PTHR13208:SF2">
    <property type="entry name" value="MEDIATOR OF RNA POLYMERASE II TRANSCRIPTION SUBUNIT 4"/>
    <property type="match status" value="1"/>
</dbReference>
<dbReference type="GO" id="GO:0070847">
    <property type="term" value="C:core mediator complex"/>
    <property type="evidence" value="ECO:0007669"/>
    <property type="project" value="TreeGrafter"/>
</dbReference>
<gene>
    <name evidence="8" type="primary">MED4</name>
    <name evidence="10" type="ORF">PFICI_04982</name>
</gene>
<dbReference type="GeneID" id="19269995"/>
<dbReference type="PANTHER" id="PTHR13208">
    <property type="entry name" value="MEDIATOR OF RNA POLYMERASE II TRANSCRIPTION SUBUNIT 4"/>
    <property type="match status" value="1"/>
</dbReference>
<dbReference type="GO" id="GO:0006357">
    <property type="term" value="P:regulation of transcription by RNA polymerase II"/>
    <property type="evidence" value="ECO:0007669"/>
    <property type="project" value="InterPro"/>
</dbReference>